<dbReference type="CDD" id="cd00067">
    <property type="entry name" value="GAL4"/>
    <property type="match status" value="1"/>
</dbReference>
<dbReference type="Pfam" id="PF11951">
    <property type="entry name" value="Fungal_trans_2"/>
    <property type="match status" value="1"/>
</dbReference>
<dbReference type="Gene3D" id="4.10.240.10">
    <property type="entry name" value="Zn(2)-C6 fungal-type DNA-binding domain"/>
    <property type="match status" value="1"/>
</dbReference>
<dbReference type="GO" id="GO:0001228">
    <property type="term" value="F:DNA-binding transcription activator activity, RNA polymerase II-specific"/>
    <property type="evidence" value="ECO:0007669"/>
    <property type="project" value="TreeGrafter"/>
</dbReference>
<proteinExistence type="predicted"/>
<reference evidence="4 5" key="1">
    <citation type="journal article" date="2015" name="Genome Announc.">
        <title>Draft Genome Sequence and Gene Annotation of the Entomopathogenic Fungus Verticillium hemipterigenum.</title>
        <authorList>
            <person name="Horn F."/>
            <person name="Habel A."/>
            <person name="Scharf D.H."/>
            <person name="Dworschak J."/>
            <person name="Brakhage A.A."/>
            <person name="Guthke R."/>
            <person name="Hertweck C."/>
            <person name="Linde J."/>
        </authorList>
    </citation>
    <scope>NUCLEOTIDE SEQUENCE [LARGE SCALE GENOMIC DNA]</scope>
</reference>
<keyword evidence="1" id="KW-0539">Nucleus</keyword>
<dbReference type="EMBL" id="CDHN01000002">
    <property type="protein sequence ID" value="CEJ83756.1"/>
    <property type="molecule type" value="Genomic_DNA"/>
</dbReference>
<evidence type="ECO:0000256" key="1">
    <source>
        <dbReference type="ARBA" id="ARBA00023242"/>
    </source>
</evidence>
<evidence type="ECO:0000256" key="2">
    <source>
        <dbReference type="SAM" id="MobiDB-lite"/>
    </source>
</evidence>
<dbReference type="SMART" id="SM00066">
    <property type="entry name" value="GAL4"/>
    <property type="match status" value="1"/>
</dbReference>
<dbReference type="PANTHER" id="PTHR47784">
    <property type="entry name" value="STEROL UPTAKE CONTROL PROTEIN 2"/>
    <property type="match status" value="1"/>
</dbReference>
<dbReference type="OrthoDB" id="416217at2759"/>
<dbReference type="AlphaFoldDB" id="A0A0A1TCX5"/>
<dbReference type="HOGENOM" id="CLU_027371_0_0_1"/>
<accession>A0A0A1TCX5</accession>
<protein>
    <recommendedName>
        <fullName evidence="3">Zn(2)-C6 fungal-type domain-containing protein</fullName>
    </recommendedName>
</protein>
<dbReference type="Proteomes" id="UP000039046">
    <property type="component" value="Unassembled WGS sequence"/>
</dbReference>
<gene>
    <name evidence="4" type="ORF">VHEMI03249</name>
</gene>
<dbReference type="InterPro" id="IPR001138">
    <property type="entry name" value="Zn2Cys6_DnaBD"/>
</dbReference>
<dbReference type="InterPro" id="IPR036864">
    <property type="entry name" value="Zn2-C6_fun-type_DNA-bd_sf"/>
</dbReference>
<dbReference type="InterPro" id="IPR053157">
    <property type="entry name" value="Sterol_Uptake_Regulator"/>
</dbReference>
<dbReference type="SUPFAM" id="SSF57701">
    <property type="entry name" value="Zn2/Cys6 DNA-binding domain"/>
    <property type="match status" value="1"/>
</dbReference>
<evidence type="ECO:0000259" key="3">
    <source>
        <dbReference type="PROSITE" id="PS50048"/>
    </source>
</evidence>
<evidence type="ECO:0000313" key="4">
    <source>
        <dbReference type="EMBL" id="CEJ83756.1"/>
    </source>
</evidence>
<dbReference type="PROSITE" id="PS50048">
    <property type="entry name" value="ZN2_CY6_FUNGAL_2"/>
    <property type="match status" value="1"/>
</dbReference>
<evidence type="ECO:0000313" key="5">
    <source>
        <dbReference type="Proteomes" id="UP000039046"/>
    </source>
</evidence>
<sequence>MTWTPNQPSPPPYSSSSSSSSGSSSGSPRRASSKSSAFGATADTDNSANDLPEPPAKPSGNDDEAPPPKSKTPGKSQSRRGHFKSRLGCFNCKRRRVKCNEARPSCAPCTRLGLSCSYPDPKKPSATAALTTVQINPSGLAMEDLRFFHRFMTKAFPTLPFRGDSVWLDASAMSHEYQMLAHSVLGLGASHISLHGNVDYTQQALSHRVTAIRMVNERLSSPSQSPADADAVFGAVLCLIAQTGLLADGMCEYHVMTRGCMLLMQAVVKNEDKSIFNMFTAEEHMNRIRLIISDEHGDFTNLHNFHRSLLKMKHLLVAPSQMAYFDGMLLCVTSMHESPEAAWSAFVALYHVYAGWSSDVFNDFIDINNFPSQLLIIHGFLLDYVLGPLCLPVTHPNNSPGRKGVVIGWARDVLARLPPELKEYGAWVKEYSDALEHGDWRYLLSP</sequence>
<dbReference type="GO" id="GO:0008270">
    <property type="term" value="F:zinc ion binding"/>
    <property type="evidence" value="ECO:0007669"/>
    <property type="project" value="InterPro"/>
</dbReference>
<organism evidence="4 5">
    <name type="scientific">[Torrubiella] hemipterigena</name>
    <dbReference type="NCBI Taxonomy" id="1531966"/>
    <lineage>
        <taxon>Eukaryota</taxon>
        <taxon>Fungi</taxon>
        <taxon>Dikarya</taxon>
        <taxon>Ascomycota</taxon>
        <taxon>Pezizomycotina</taxon>
        <taxon>Sordariomycetes</taxon>
        <taxon>Hypocreomycetidae</taxon>
        <taxon>Hypocreales</taxon>
        <taxon>Clavicipitaceae</taxon>
        <taxon>Clavicipitaceae incertae sedis</taxon>
        <taxon>'Torrubiella' clade</taxon>
    </lineage>
</organism>
<dbReference type="PROSITE" id="PS00463">
    <property type="entry name" value="ZN2_CY6_FUNGAL_1"/>
    <property type="match status" value="1"/>
</dbReference>
<name>A0A0A1TCX5_9HYPO</name>
<keyword evidence="5" id="KW-1185">Reference proteome</keyword>
<feature type="compositionally biased region" description="Low complexity" evidence="2">
    <location>
        <begin position="14"/>
        <end position="37"/>
    </location>
</feature>
<dbReference type="InterPro" id="IPR021858">
    <property type="entry name" value="Fun_TF"/>
</dbReference>
<dbReference type="PANTHER" id="PTHR47784:SF7">
    <property type="entry name" value="ZN(II)2CYS6 TRANSCRIPTION FACTOR (EUROFUNG)"/>
    <property type="match status" value="1"/>
</dbReference>
<feature type="domain" description="Zn(2)-C6 fungal-type" evidence="3">
    <location>
        <begin position="88"/>
        <end position="118"/>
    </location>
</feature>
<dbReference type="STRING" id="1531966.A0A0A1TCX5"/>
<dbReference type="Pfam" id="PF00172">
    <property type="entry name" value="Zn_clus"/>
    <property type="match status" value="1"/>
</dbReference>
<feature type="region of interest" description="Disordered" evidence="2">
    <location>
        <begin position="1"/>
        <end position="82"/>
    </location>
</feature>